<dbReference type="GO" id="GO:0050920">
    <property type="term" value="P:regulation of chemotaxis"/>
    <property type="evidence" value="ECO:0007669"/>
    <property type="project" value="InterPro"/>
</dbReference>
<name>A0A7W6N8T8_9HYPH</name>
<dbReference type="RefSeq" id="WP_035459485.1">
    <property type="nucleotide sequence ID" value="NZ_JACIDC010000007.1"/>
</dbReference>
<organism evidence="1 2">
    <name type="scientific">Microvirga flocculans</name>
    <dbReference type="NCBI Taxonomy" id="217168"/>
    <lineage>
        <taxon>Bacteria</taxon>
        <taxon>Pseudomonadati</taxon>
        <taxon>Pseudomonadota</taxon>
        <taxon>Alphaproteobacteria</taxon>
        <taxon>Hyphomicrobiales</taxon>
        <taxon>Methylobacteriaceae</taxon>
        <taxon>Microvirga</taxon>
    </lineage>
</organism>
<sequence>MQPRKNYRIEASLGSPLDDDGVLERHSEIMNMLGAIKESIVPARELSTSLLEEHRRDMQEALRLKVELDSIYEAIERTKKEIATLRYAGAQGQELTRVTDELGAIVIGTESATNAILAAAEKVDELSSNLSSRLSGGDQEIAREILDQVICIFEACNFQDITGQRISKVVNAMRFVEERVHHMIDIWGGLESFKDIDTLDAAKPKGEEALLNGPALASDSGVTSQADIDALFG</sequence>
<reference evidence="1 2" key="1">
    <citation type="submission" date="2020-08" db="EMBL/GenBank/DDBJ databases">
        <title>Genomic Encyclopedia of Type Strains, Phase IV (KMG-IV): sequencing the most valuable type-strain genomes for metagenomic binning, comparative biology and taxonomic classification.</title>
        <authorList>
            <person name="Goeker M."/>
        </authorList>
    </citation>
    <scope>NUCLEOTIDE SEQUENCE [LARGE SCALE GENOMIC DNA]</scope>
    <source>
        <strain evidence="1 2">DSM 15743</strain>
    </source>
</reference>
<dbReference type="Pfam" id="PF04344">
    <property type="entry name" value="CheZ"/>
    <property type="match status" value="1"/>
</dbReference>
<dbReference type="GO" id="GO:0009288">
    <property type="term" value="C:bacterial-type flagellum"/>
    <property type="evidence" value="ECO:0007669"/>
    <property type="project" value="InterPro"/>
</dbReference>
<gene>
    <name evidence="1" type="ORF">GGR34_002400</name>
</gene>
<accession>A0A7W6N8T8</accession>
<evidence type="ECO:0000313" key="1">
    <source>
        <dbReference type="EMBL" id="MBB4040743.1"/>
    </source>
</evidence>
<dbReference type="Gene3D" id="1.10.287.500">
    <property type="entry name" value="Helix hairpin bin"/>
    <property type="match status" value="1"/>
</dbReference>
<dbReference type="SUPFAM" id="SSF75708">
    <property type="entry name" value="Chemotaxis phosphatase CheZ"/>
    <property type="match status" value="1"/>
</dbReference>
<comment type="caution">
    <text evidence="1">The sequence shown here is derived from an EMBL/GenBank/DDBJ whole genome shotgun (WGS) entry which is preliminary data.</text>
</comment>
<keyword evidence="2" id="KW-1185">Reference proteome</keyword>
<dbReference type="EMBL" id="JACIDC010000007">
    <property type="protein sequence ID" value="MBB4040743.1"/>
    <property type="molecule type" value="Genomic_DNA"/>
</dbReference>
<dbReference type="Proteomes" id="UP000519439">
    <property type="component" value="Unassembled WGS sequence"/>
</dbReference>
<dbReference type="InterPro" id="IPR007439">
    <property type="entry name" value="Chemotax_Pase_CheZ"/>
</dbReference>
<dbReference type="GO" id="GO:0003824">
    <property type="term" value="F:catalytic activity"/>
    <property type="evidence" value="ECO:0007669"/>
    <property type="project" value="InterPro"/>
</dbReference>
<dbReference type="AlphaFoldDB" id="A0A7W6N8T8"/>
<proteinExistence type="predicted"/>
<evidence type="ECO:0000313" key="2">
    <source>
        <dbReference type="Proteomes" id="UP000519439"/>
    </source>
</evidence>
<protein>
    <submittedName>
        <fullName evidence="1">Chemotaxis protein CheZ</fullName>
    </submittedName>
</protein>